<sequence length="302" mass="32546">MLEKILGSRSSDREESVREDLHKGWSVEVECPEKAWTTVRAKKKKTSGFRDYLWIPTRPAASLPRPGRFSSAVGQVSICHGLSAAPPASEKVHKPVPCQNISLNSNSKPCPAPGECSYSLFGSLCSDSDHSVEKLGLVEPLIRNLDGPLDPNSSAGHTPFNRIKGLSSVNKNSSNDGLDSDEGLDVDGIASGLVAGSNLASHPSLMSNLKPGSFNRDPRSRWISHGPKKISTSELSEVNQGGPLDVNLLDYNSDGEEVDSLSMPEICEKDGDLSALKWVNRGMGLMSNEQERMEEGGQEVAH</sequence>
<keyword evidence="3" id="KW-1185">Reference proteome</keyword>
<dbReference type="AlphaFoldDB" id="A0A9Q0HBW8"/>
<organism evidence="2 3">
    <name type="scientific">Protea cynaroides</name>
    <dbReference type="NCBI Taxonomy" id="273540"/>
    <lineage>
        <taxon>Eukaryota</taxon>
        <taxon>Viridiplantae</taxon>
        <taxon>Streptophyta</taxon>
        <taxon>Embryophyta</taxon>
        <taxon>Tracheophyta</taxon>
        <taxon>Spermatophyta</taxon>
        <taxon>Magnoliopsida</taxon>
        <taxon>Proteales</taxon>
        <taxon>Proteaceae</taxon>
        <taxon>Protea</taxon>
    </lineage>
</organism>
<feature type="compositionally biased region" description="Basic and acidic residues" evidence="1">
    <location>
        <begin position="10"/>
        <end position="21"/>
    </location>
</feature>
<comment type="caution">
    <text evidence="2">The sequence shown here is derived from an EMBL/GenBank/DDBJ whole genome shotgun (WGS) entry which is preliminary data.</text>
</comment>
<dbReference type="Proteomes" id="UP001141806">
    <property type="component" value="Unassembled WGS sequence"/>
</dbReference>
<dbReference type="EMBL" id="JAMYWD010000008">
    <property type="protein sequence ID" value="KAJ4962985.1"/>
    <property type="molecule type" value="Genomic_DNA"/>
</dbReference>
<proteinExistence type="predicted"/>
<reference evidence="2" key="1">
    <citation type="journal article" date="2023" name="Plant J.">
        <title>The genome of the king protea, Protea cynaroides.</title>
        <authorList>
            <person name="Chang J."/>
            <person name="Duong T.A."/>
            <person name="Schoeman C."/>
            <person name="Ma X."/>
            <person name="Roodt D."/>
            <person name="Barker N."/>
            <person name="Li Z."/>
            <person name="Van de Peer Y."/>
            <person name="Mizrachi E."/>
        </authorList>
    </citation>
    <scope>NUCLEOTIDE SEQUENCE</scope>
    <source>
        <tissue evidence="2">Young leaves</tissue>
    </source>
</reference>
<feature type="region of interest" description="Disordered" evidence="1">
    <location>
        <begin position="200"/>
        <end position="224"/>
    </location>
</feature>
<feature type="region of interest" description="Disordered" evidence="1">
    <location>
        <begin position="1"/>
        <end position="21"/>
    </location>
</feature>
<protein>
    <submittedName>
        <fullName evidence="2">Uncharacterized protein</fullName>
    </submittedName>
</protein>
<gene>
    <name evidence="2" type="ORF">NE237_022924</name>
</gene>
<accession>A0A9Q0HBW8</accession>
<name>A0A9Q0HBW8_9MAGN</name>
<evidence type="ECO:0000313" key="3">
    <source>
        <dbReference type="Proteomes" id="UP001141806"/>
    </source>
</evidence>
<evidence type="ECO:0000313" key="2">
    <source>
        <dbReference type="EMBL" id="KAJ4962985.1"/>
    </source>
</evidence>
<evidence type="ECO:0000256" key="1">
    <source>
        <dbReference type="SAM" id="MobiDB-lite"/>
    </source>
</evidence>